<protein>
    <submittedName>
        <fullName evidence="2">(rape) hypothetical protein</fullName>
    </submittedName>
    <submittedName>
        <fullName evidence="3">BnaC05g18970D protein</fullName>
    </submittedName>
</protein>
<organism evidence="3 4">
    <name type="scientific">Brassica napus</name>
    <name type="common">Rape</name>
    <dbReference type="NCBI Taxonomy" id="3708"/>
    <lineage>
        <taxon>Eukaryota</taxon>
        <taxon>Viridiplantae</taxon>
        <taxon>Streptophyta</taxon>
        <taxon>Embryophyta</taxon>
        <taxon>Tracheophyta</taxon>
        <taxon>Spermatophyta</taxon>
        <taxon>Magnoliopsida</taxon>
        <taxon>eudicotyledons</taxon>
        <taxon>Gunneridae</taxon>
        <taxon>Pentapetalae</taxon>
        <taxon>rosids</taxon>
        <taxon>malvids</taxon>
        <taxon>Brassicales</taxon>
        <taxon>Brassicaceae</taxon>
        <taxon>Brassiceae</taxon>
        <taxon>Brassica</taxon>
    </lineage>
</organism>
<dbReference type="Gramene" id="CDY47641">
    <property type="protein sequence ID" value="CDY47641"/>
    <property type="gene ID" value="GSBRNA2T00087861001"/>
</dbReference>
<feature type="transmembrane region" description="Helical" evidence="1">
    <location>
        <begin position="38"/>
        <end position="61"/>
    </location>
</feature>
<reference evidence="3" key="2">
    <citation type="submission" date="2014-06" db="EMBL/GenBank/DDBJ databases">
        <authorList>
            <person name="Genoscope - CEA"/>
        </authorList>
    </citation>
    <scope>NUCLEOTIDE SEQUENCE</scope>
</reference>
<dbReference type="PANTHER" id="PTHR36714">
    <property type="entry name" value="T23E23.1"/>
    <property type="match status" value="1"/>
</dbReference>
<proteinExistence type="predicted"/>
<evidence type="ECO:0000313" key="3">
    <source>
        <dbReference type="EMBL" id="CDY47641.1"/>
    </source>
</evidence>
<keyword evidence="4" id="KW-1185">Reference proteome</keyword>
<dbReference type="EMBL" id="LK032727">
    <property type="protein sequence ID" value="CDY47641.1"/>
    <property type="molecule type" value="Genomic_DNA"/>
</dbReference>
<keyword evidence="1" id="KW-0812">Transmembrane</keyword>
<evidence type="ECO:0000256" key="1">
    <source>
        <dbReference type="SAM" id="Phobius"/>
    </source>
</evidence>
<dbReference type="AlphaFoldDB" id="A0A078ICQ4"/>
<keyword evidence="1" id="KW-1133">Transmembrane helix</keyword>
<gene>
    <name evidence="3" type="primary">BnaC05g18970D</name>
    <name evidence="2" type="ORF">DARMORV10_C05P23030.1</name>
    <name evidence="3" type="ORF">GSBRNA2T00087861001</name>
</gene>
<keyword evidence="1" id="KW-0472">Membrane</keyword>
<dbReference type="Proteomes" id="UP001295469">
    <property type="component" value="Chromosome C05"/>
</dbReference>
<accession>A0A078ICQ4</accession>
<dbReference type="PaxDb" id="3708-A0A078ICQ4"/>
<evidence type="ECO:0000313" key="2">
    <source>
        <dbReference type="EMBL" id="CAF1927919.1"/>
    </source>
</evidence>
<evidence type="ECO:0000313" key="4">
    <source>
        <dbReference type="Proteomes" id="UP000028999"/>
    </source>
</evidence>
<dbReference type="Proteomes" id="UP000028999">
    <property type="component" value="Unassembled WGS sequence"/>
</dbReference>
<reference evidence="3 4" key="1">
    <citation type="journal article" date="2014" name="Science">
        <title>Plant genetics. Early allopolyploid evolution in the post-Neolithic Brassica napus oilseed genome.</title>
        <authorList>
            <person name="Chalhoub B."/>
            <person name="Denoeud F."/>
            <person name="Liu S."/>
            <person name="Parkin I.A."/>
            <person name="Tang H."/>
            <person name="Wang X."/>
            <person name="Chiquet J."/>
            <person name="Belcram H."/>
            <person name="Tong C."/>
            <person name="Samans B."/>
            <person name="Correa M."/>
            <person name="Da Silva C."/>
            <person name="Just J."/>
            <person name="Falentin C."/>
            <person name="Koh C.S."/>
            <person name="Le Clainche I."/>
            <person name="Bernard M."/>
            <person name="Bento P."/>
            <person name="Noel B."/>
            <person name="Labadie K."/>
            <person name="Alberti A."/>
            <person name="Charles M."/>
            <person name="Arnaud D."/>
            <person name="Guo H."/>
            <person name="Daviaud C."/>
            <person name="Alamery S."/>
            <person name="Jabbari K."/>
            <person name="Zhao M."/>
            <person name="Edger P.P."/>
            <person name="Chelaifa H."/>
            <person name="Tack D."/>
            <person name="Lassalle G."/>
            <person name="Mestiri I."/>
            <person name="Schnel N."/>
            <person name="Le Paslier M.C."/>
            <person name="Fan G."/>
            <person name="Renault V."/>
            <person name="Bayer P.E."/>
            <person name="Golicz A.A."/>
            <person name="Manoli S."/>
            <person name="Lee T.H."/>
            <person name="Thi V.H."/>
            <person name="Chalabi S."/>
            <person name="Hu Q."/>
            <person name="Fan C."/>
            <person name="Tollenaere R."/>
            <person name="Lu Y."/>
            <person name="Battail C."/>
            <person name="Shen J."/>
            <person name="Sidebottom C.H."/>
            <person name="Wang X."/>
            <person name="Canaguier A."/>
            <person name="Chauveau A."/>
            <person name="Berard A."/>
            <person name="Deniot G."/>
            <person name="Guan M."/>
            <person name="Liu Z."/>
            <person name="Sun F."/>
            <person name="Lim Y.P."/>
            <person name="Lyons E."/>
            <person name="Town C.D."/>
            <person name="Bancroft I."/>
            <person name="Wang X."/>
            <person name="Meng J."/>
            <person name="Ma J."/>
            <person name="Pires J.C."/>
            <person name="King G.J."/>
            <person name="Brunel D."/>
            <person name="Delourme R."/>
            <person name="Renard M."/>
            <person name="Aury J.M."/>
            <person name="Adams K.L."/>
            <person name="Batley J."/>
            <person name="Snowdon R.J."/>
            <person name="Tost J."/>
            <person name="Edwards D."/>
            <person name="Zhou Y."/>
            <person name="Hua W."/>
            <person name="Sharpe A.G."/>
            <person name="Paterson A.H."/>
            <person name="Guan C."/>
            <person name="Wincker P."/>
        </authorList>
    </citation>
    <scope>NUCLEOTIDE SEQUENCE [LARGE SCALE GENOMIC DNA]</scope>
    <source>
        <strain evidence="4">cv. Darmor-bzh</strain>
    </source>
</reference>
<dbReference type="PANTHER" id="PTHR36714:SF6">
    <property type="entry name" value="TRANSMEMBRANE PROTEIN"/>
    <property type="match status" value="1"/>
</dbReference>
<reference evidence="2" key="3">
    <citation type="submission" date="2021-01" db="EMBL/GenBank/DDBJ databases">
        <authorList>
            <consortium name="Genoscope - CEA"/>
            <person name="William W."/>
        </authorList>
    </citation>
    <scope>NUCLEOTIDE SEQUENCE</scope>
</reference>
<dbReference type="EMBL" id="HG994369">
    <property type="protein sequence ID" value="CAF1927919.1"/>
    <property type="molecule type" value="Genomic_DNA"/>
</dbReference>
<sequence>MGLVVSLLEEEDGKGIYGTNAMSLSYCSNENGGLYTGLYVGLICVGNVVKWVACVVSYHAYRTRFQRRRVRRIKS</sequence>
<name>A0A078ICQ4_BRANA</name>